<evidence type="ECO:0000313" key="2">
    <source>
        <dbReference type="Proteomes" id="UP000655868"/>
    </source>
</evidence>
<organism evidence="1 2">
    <name type="scientific">Antrihabitans stalagmiti</name>
    <dbReference type="NCBI Taxonomy" id="2799499"/>
    <lineage>
        <taxon>Bacteria</taxon>
        <taxon>Bacillati</taxon>
        <taxon>Actinomycetota</taxon>
        <taxon>Actinomycetes</taxon>
        <taxon>Mycobacteriales</taxon>
        <taxon>Nocardiaceae</taxon>
        <taxon>Antrihabitans</taxon>
    </lineage>
</organism>
<evidence type="ECO:0000313" key="1">
    <source>
        <dbReference type="EMBL" id="MBJ8339051.1"/>
    </source>
</evidence>
<protein>
    <submittedName>
        <fullName evidence="1">Uncharacterized protein</fullName>
    </submittedName>
</protein>
<dbReference type="AlphaFoldDB" id="A0A934NPK2"/>
<keyword evidence="2" id="KW-1185">Reference proteome</keyword>
<gene>
    <name evidence="1" type="ORF">JGU71_09155</name>
</gene>
<dbReference type="EMBL" id="JAEMNV010000003">
    <property type="protein sequence ID" value="MBJ8339051.1"/>
    <property type="molecule type" value="Genomic_DNA"/>
</dbReference>
<name>A0A934NPK2_9NOCA</name>
<comment type="caution">
    <text evidence="1">The sequence shown here is derived from an EMBL/GenBank/DDBJ whole genome shotgun (WGS) entry which is preliminary data.</text>
</comment>
<sequence>MSKRWAIALGVTGLLVGGCDAVEPDSPLARHDLLPVIDELPPNSELVTLEGDDQLVLGVALDAMSSDDLGLPEATVDYSPPECAESSTYADESRLSLVKDASGSAARIDGERTYVILVSETDLDLERVAEAHTGMCSSYVRTSSSTDHTSERSVKTARLVLPSAKDAVILSRVTDHANPRWSDDEITLGFAAVNGYTVLVLAHQGRAYQPEFDDIFSRAIDKVRSNT</sequence>
<accession>A0A934NPK2</accession>
<dbReference type="RefSeq" id="WP_199703769.1">
    <property type="nucleotide sequence ID" value="NZ_JAEMNV010000003.1"/>
</dbReference>
<proteinExistence type="predicted"/>
<dbReference type="Proteomes" id="UP000655868">
    <property type="component" value="Unassembled WGS sequence"/>
</dbReference>
<reference evidence="1" key="1">
    <citation type="submission" date="2020-12" db="EMBL/GenBank/DDBJ databases">
        <title>Antrihabitans popcorni sp. nov. and Antrihabitans auranticaus sp. nov., isolated from a larva cave.</title>
        <authorList>
            <person name="Lee S.D."/>
            <person name="Kim I.S."/>
        </authorList>
    </citation>
    <scope>NUCLEOTIDE SEQUENCE</scope>
    <source>
        <strain evidence="1">YC3-6</strain>
    </source>
</reference>
<dbReference type="PROSITE" id="PS51257">
    <property type="entry name" value="PROKAR_LIPOPROTEIN"/>
    <property type="match status" value="1"/>
</dbReference>